<keyword evidence="10" id="KW-0282">Flagellum</keyword>
<keyword evidence="4 7" id="KW-0472">Membrane</keyword>
<feature type="compositionally biased region" description="Low complexity" evidence="8">
    <location>
        <begin position="176"/>
        <end position="193"/>
    </location>
</feature>
<evidence type="ECO:0000256" key="4">
    <source>
        <dbReference type="ARBA" id="ARBA00023136"/>
    </source>
</evidence>
<keyword evidence="11" id="KW-1185">Reference proteome</keyword>
<feature type="chain" id="PRO_5027000848" description="Flagellar protein" evidence="9">
    <location>
        <begin position="23"/>
        <end position="200"/>
    </location>
</feature>
<dbReference type="PANTHER" id="PTHR38766:SF1">
    <property type="entry name" value="FLAGELLAR PROTEIN FLIO"/>
    <property type="match status" value="1"/>
</dbReference>
<accession>A0A6M8N301</accession>
<dbReference type="GO" id="GO:0005886">
    <property type="term" value="C:plasma membrane"/>
    <property type="evidence" value="ECO:0007669"/>
    <property type="project" value="UniProtKB-SubCell"/>
</dbReference>
<dbReference type="NCBIfam" id="TIGR03500">
    <property type="entry name" value="FliO_TIGR"/>
    <property type="match status" value="1"/>
</dbReference>
<keyword evidence="5 7" id="KW-0975">Bacterial flagellum</keyword>
<dbReference type="KEGG" id="pgg:FX982_04790"/>
<comment type="subcellular location">
    <subcellularLocation>
        <location evidence="7">Cell membrane</location>
    </subcellularLocation>
    <subcellularLocation>
        <location evidence="7">Bacterial flagellum basal body</location>
    </subcellularLocation>
</comment>
<evidence type="ECO:0000256" key="1">
    <source>
        <dbReference type="ARBA" id="ARBA00022475"/>
    </source>
</evidence>
<dbReference type="GO" id="GO:0044781">
    <property type="term" value="P:bacterial-type flagellum organization"/>
    <property type="evidence" value="ECO:0007669"/>
    <property type="project" value="UniProtKB-UniRule"/>
</dbReference>
<evidence type="ECO:0000256" key="8">
    <source>
        <dbReference type="SAM" id="MobiDB-lite"/>
    </source>
</evidence>
<dbReference type="PANTHER" id="PTHR38766">
    <property type="entry name" value="FLAGELLAR PROTEIN FLIO"/>
    <property type="match status" value="1"/>
</dbReference>
<comment type="similarity">
    <text evidence="6 7">Belongs to the FliO/MopB family.</text>
</comment>
<evidence type="ECO:0000256" key="2">
    <source>
        <dbReference type="ARBA" id="ARBA00022692"/>
    </source>
</evidence>
<keyword evidence="10" id="KW-0969">Cilium</keyword>
<organism evidence="10 11">
    <name type="scientific">Pseudomonas graminis</name>
    <dbReference type="NCBI Taxonomy" id="158627"/>
    <lineage>
        <taxon>Bacteria</taxon>
        <taxon>Pseudomonadati</taxon>
        <taxon>Pseudomonadota</taxon>
        <taxon>Gammaproteobacteria</taxon>
        <taxon>Pseudomonadales</taxon>
        <taxon>Pseudomonadaceae</taxon>
        <taxon>Pseudomonas</taxon>
    </lineage>
</organism>
<feature type="transmembrane region" description="Helical" evidence="7">
    <location>
        <begin position="62"/>
        <end position="82"/>
    </location>
</feature>
<sequence length="200" mass="20505">MRRVIRTLASLLLLAVSWAVMAADPAMPATPGATTATAAANTAPAVAAPVAGAVNGGMAGQLLQLVLGLLLVIGLIFVLAWLMRRVQRAGPAGNQVIKLVGSRALGTRDRLVLVQVGNEQVLLGVSPGSITALHVMNEPVEVPDAQNAQPEFARRLLEALGNKGAPGQRTGLNIFGAAGKKTGTPGKTGLTETPDQKDTN</sequence>
<dbReference type="EMBL" id="CP053746">
    <property type="protein sequence ID" value="QKF53797.1"/>
    <property type="molecule type" value="Genomic_DNA"/>
</dbReference>
<dbReference type="AlphaFoldDB" id="A0A6M8N301"/>
<protein>
    <recommendedName>
        <fullName evidence="7">Flagellar protein</fullName>
    </recommendedName>
</protein>
<dbReference type="Proteomes" id="UP000501989">
    <property type="component" value="Chromosome"/>
</dbReference>
<evidence type="ECO:0000256" key="6">
    <source>
        <dbReference type="ARBA" id="ARBA00037937"/>
    </source>
</evidence>
<feature type="region of interest" description="Disordered" evidence="8">
    <location>
        <begin position="168"/>
        <end position="200"/>
    </location>
</feature>
<keyword evidence="1 7" id="KW-1003">Cell membrane</keyword>
<evidence type="ECO:0000256" key="7">
    <source>
        <dbReference type="RuleBase" id="RU362064"/>
    </source>
</evidence>
<evidence type="ECO:0000256" key="9">
    <source>
        <dbReference type="SAM" id="SignalP"/>
    </source>
</evidence>
<evidence type="ECO:0000256" key="3">
    <source>
        <dbReference type="ARBA" id="ARBA00022989"/>
    </source>
</evidence>
<feature type="signal peptide" evidence="9">
    <location>
        <begin position="1"/>
        <end position="22"/>
    </location>
</feature>
<dbReference type="GO" id="GO:0009425">
    <property type="term" value="C:bacterial-type flagellum basal body"/>
    <property type="evidence" value="ECO:0007669"/>
    <property type="project" value="UniProtKB-SubCell"/>
</dbReference>
<keyword evidence="9" id="KW-0732">Signal</keyword>
<dbReference type="InterPro" id="IPR022781">
    <property type="entry name" value="Flagellar_biosynth_FliO"/>
</dbReference>
<evidence type="ECO:0000313" key="10">
    <source>
        <dbReference type="EMBL" id="QKF53797.1"/>
    </source>
</evidence>
<keyword evidence="10" id="KW-0966">Cell projection</keyword>
<evidence type="ECO:0000313" key="11">
    <source>
        <dbReference type="Proteomes" id="UP000501989"/>
    </source>
</evidence>
<proteinExistence type="inferred from homology"/>
<keyword evidence="3 7" id="KW-1133">Transmembrane helix</keyword>
<keyword evidence="2 7" id="KW-0812">Transmembrane</keyword>
<dbReference type="Pfam" id="PF04347">
    <property type="entry name" value="FliO"/>
    <property type="match status" value="1"/>
</dbReference>
<reference evidence="11" key="1">
    <citation type="submission" date="2019-12" db="EMBL/GenBank/DDBJ databases">
        <title>Endophytic bacteria associated with Panax ginseng seedlings.</title>
        <authorList>
            <person name="Park J.M."/>
            <person name="Shin R."/>
            <person name="Jo S.H."/>
        </authorList>
    </citation>
    <scope>NUCLEOTIDE SEQUENCE [LARGE SCALE GENOMIC DNA]</scope>
    <source>
        <strain evidence="11">PgKB30</strain>
    </source>
</reference>
<gene>
    <name evidence="10" type="ORF">FX982_04790</name>
</gene>
<evidence type="ECO:0000256" key="5">
    <source>
        <dbReference type="ARBA" id="ARBA00023143"/>
    </source>
</evidence>
<name>A0A6M8N301_9PSED</name>
<dbReference type="InterPro" id="IPR052205">
    <property type="entry name" value="FliO/MopB"/>
</dbReference>